<feature type="domain" description="Protein kinase" evidence="13">
    <location>
        <begin position="3801"/>
        <end position="4054"/>
    </location>
</feature>
<comment type="similarity">
    <text evidence="2">Belongs to the protein kinase superfamily. CAMK Ser/Thr protein kinase family.</text>
</comment>
<dbReference type="InterPro" id="IPR036179">
    <property type="entry name" value="Ig-like_dom_sf"/>
</dbReference>
<feature type="domain" description="Ig-like" evidence="14">
    <location>
        <begin position="2752"/>
        <end position="2846"/>
    </location>
</feature>
<feature type="domain" description="Ig-like" evidence="14">
    <location>
        <begin position="1194"/>
        <end position="1287"/>
    </location>
</feature>
<dbReference type="Pfam" id="PF07679">
    <property type="entry name" value="I-set"/>
    <property type="match status" value="32"/>
</dbReference>
<gene>
    <name evidence="16" type="ORF">LARSCL_LOCUS20268</name>
</gene>
<feature type="domain" description="Fibronectin type-III" evidence="15">
    <location>
        <begin position="4365"/>
        <end position="4459"/>
    </location>
</feature>
<feature type="domain" description="Ig-like" evidence="14">
    <location>
        <begin position="1392"/>
        <end position="1483"/>
    </location>
</feature>
<dbReference type="SMART" id="SM00233">
    <property type="entry name" value="PH"/>
    <property type="match status" value="1"/>
</dbReference>
<dbReference type="InterPro" id="IPR011993">
    <property type="entry name" value="PH-like_dom_sf"/>
</dbReference>
<comment type="subcellular location">
    <subcellularLocation>
        <location evidence="1">Cytoplasm</location>
        <location evidence="1">Myofibril</location>
        <location evidence="1">Sarcomere</location>
        <location evidence="1">A band</location>
    </subcellularLocation>
</comment>
<evidence type="ECO:0000256" key="1">
    <source>
        <dbReference type="ARBA" id="ARBA00004161"/>
    </source>
</evidence>
<dbReference type="InterPro" id="IPR013098">
    <property type="entry name" value="Ig_I-set"/>
</dbReference>
<dbReference type="InterPro" id="IPR013106">
    <property type="entry name" value="Ig_V-set"/>
</dbReference>
<dbReference type="SUPFAM" id="SSF48726">
    <property type="entry name" value="Immunoglobulin"/>
    <property type="match status" value="32"/>
</dbReference>
<dbReference type="Gene3D" id="2.30.30.40">
    <property type="entry name" value="SH3 Domains"/>
    <property type="match status" value="1"/>
</dbReference>
<dbReference type="PANTHER" id="PTHR47633">
    <property type="entry name" value="IMMUNOGLOBULIN"/>
    <property type="match status" value="1"/>
</dbReference>
<keyword evidence="6" id="KW-1015">Disulfide bond</keyword>
<evidence type="ECO:0008006" key="18">
    <source>
        <dbReference type="Google" id="ProtNLM"/>
    </source>
</evidence>
<feature type="domain" description="Ig-like" evidence="14">
    <location>
        <begin position="2361"/>
        <end position="2451"/>
    </location>
</feature>
<feature type="domain" description="Ig-like" evidence="14">
    <location>
        <begin position="2550"/>
        <end position="2644"/>
    </location>
</feature>
<dbReference type="GO" id="GO:0005085">
    <property type="term" value="F:guanyl-nucleotide exchange factor activity"/>
    <property type="evidence" value="ECO:0007669"/>
    <property type="project" value="InterPro"/>
</dbReference>
<dbReference type="InterPro" id="IPR000719">
    <property type="entry name" value="Prot_kinase_dom"/>
</dbReference>
<evidence type="ECO:0000259" key="15">
    <source>
        <dbReference type="PROSITE" id="PS50853"/>
    </source>
</evidence>
<evidence type="ECO:0000256" key="4">
    <source>
        <dbReference type="ARBA" id="ARBA00022490"/>
    </source>
</evidence>
<dbReference type="InterPro" id="IPR011009">
    <property type="entry name" value="Kinase-like_dom_sf"/>
</dbReference>
<dbReference type="PROSITE" id="PS50835">
    <property type="entry name" value="IG_LIKE"/>
    <property type="match status" value="32"/>
</dbReference>
<feature type="compositionally biased region" description="Polar residues" evidence="9">
    <location>
        <begin position="2628"/>
        <end position="2641"/>
    </location>
</feature>
<dbReference type="InterPro" id="IPR003599">
    <property type="entry name" value="Ig_sub"/>
</dbReference>
<feature type="domain" description="Ig-like" evidence="14">
    <location>
        <begin position="2072"/>
        <end position="2159"/>
    </location>
</feature>
<dbReference type="Proteomes" id="UP001497382">
    <property type="component" value="Unassembled WGS sequence"/>
</dbReference>
<organism evidence="16 17">
    <name type="scientific">Larinioides sclopetarius</name>
    <dbReference type="NCBI Taxonomy" id="280406"/>
    <lineage>
        <taxon>Eukaryota</taxon>
        <taxon>Metazoa</taxon>
        <taxon>Ecdysozoa</taxon>
        <taxon>Arthropoda</taxon>
        <taxon>Chelicerata</taxon>
        <taxon>Arachnida</taxon>
        <taxon>Araneae</taxon>
        <taxon>Araneomorphae</taxon>
        <taxon>Entelegynae</taxon>
        <taxon>Araneoidea</taxon>
        <taxon>Araneidae</taxon>
        <taxon>Larinioides</taxon>
    </lineage>
</organism>
<feature type="domain" description="Ig-like" evidence="14">
    <location>
        <begin position="1491"/>
        <end position="1584"/>
    </location>
</feature>
<dbReference type="InterPro" id="IPR003961">
    <property type="entry name" value="FN3_dom"/>
</dbReference>
<feature type="domain" description="Ig-like" evidence="14">
    <location>
        <begin position="2169"/>
        <end position="2259"/>
    </location>
</feature>
<feature type="domain" description="Ig-like" evidence="14">
    <location>
        <begin position="1687"/>
        <end position="1777"/>
    </location>
</feature>
<evidence type="ECO:0000256" key="5">
    <source>
        <dbReference type="ARBA" id="ARBA00022737"/>
    </source>
</evidence>
<comment type="caution">
    <text evidence="16">The sequence shown here is derived from an EMBL/GenBank/DDBJ whole genome shotgun (WGS) entry which is preliminary data.</text>
</comment>
<dbReference type="PROSITE" id="PS50010">
    <property type="entry name" value="DH_2"/>
    <property type="match status" value="1"/>
</dbReference>
<feature type="domain" description="Ig-like" evidence="14">
    <location>
        <begin position="4269"/>
        <end position="4358"/>
    </location>
</feature>
<dbReference type="InterPro" id="IPR000219">
    <property type="entry name" value="DH_dom"/>
</dbReference>
<dbReference type="Gene3D" id="1.20.900.10">
    <property type="entry name" value="Dbl homology (DH) domain"/>
    <property type="match status" value="1"/>
</dbReference>
<protein>
    <recommendedName>
        <fullName evidence="18">Muscle M-line assembly protein unc-89</fullName>
    </recommendedName>
</protein>
<feature type="domain" description="Ig-like" evidence="14">
    <location>
        <begin position="1008"/>
        <end position="1098"/>
    </location>
</feature>
<feature type="region of interest" description="Disordered" evidence="9">
    <location>
        <begin position="1"/>
        <end position="28"/>
    </location>
</feature>
<feature type="domain" description="Ig-like" evidence="14">
    <location>
        <begin position="1881"/>
        <end position="1973"/>
    </location>
</feature>
<feature type="domain" description="Ig-like" evidence="14">
    <location>
        <begin position="914"/>
        <end position="1005"/>
    </location>
</feature>
<dbReference type="SUPFAM" id="SSF49265">
    <property type="entry name" value="Fibronectin type III"/>
    <property type="match status" value="2"/>
</dbReference>
<dbReference type="InterPro" id="IPR001452">
    <property type="entry name" value="SH3_domain"/>
</dbReference>
<dbReference type="SUPFAM" id="SSF56112">
    <property type="entry name" value="Protein kinase-like (PK-like)"/>
    <property type="match status" value="2"/>
</dbReference>
<dbReference type="Gene3D" id="2.30.29.30">
    <property type="entry name" value="Pleckstrin-homology domain (PH domain)/Phosphotyrosine-binding domain (PTB)"/>
    <property type="match status" value="1"/>
</dbReference>
<feature type="domain" description="Ig-like" evidence="14">
    <location>
        <begin position="1295"/>
        <end position="1386"/>
    </location>
</feature>
<dbReference type="PROSITE" id="PS50853">
    <property type="entry name" value="FN3"/>
    <property type="match status" value="2"/>
</dbReference>
<dbReference type="InterPro" id="IPR013783">
    <property type="entry name" value="Ig-like_fold"/>
</dbReference>
<feature type="domain" description="Ig-like" evidence="14">
    <location>
        <begin position="2266"/>
        <end position="2355"/>
    </location>
</feature>
<evidence type="ECO:0000259" key="13">
    <source>
        <dbReference type="PROSITE" id="PS50011"/>
    </source>
</evidence>
<feature type="domain" description="Ig-like" evidence="14">
    <location>
        <begin position="2455"/>
        <end position="2545"/>
    </location>
</feature>
<feature type="domain" description="Protein kinase" evidence="13">
    <location>
        <begin position="4513"/>
        <end position="4765"/>
    </location>
</feature>
<dbReference type="GO" id="GO:0045989">
    <property type="term" value="P:positive regulation of striated muscle contraction"/>
    <property type="evidence" value="ECO:0007669"/>
    <property type="project" value="UniProtKB-ARBA"/>
</dbReference>
<dbReference type="SUPFAM" id="SSF50044">
    <property type="entry name" value="SH3-domain"/>
    <property type="match status" value="1"/>
</dbReference>
<dbReference type="SMART" id="SM00060">
    <property type="entry name" value="FN3"/>
    <property type="match status" value="2"/>
</dbReference>
<dbReference type="Pfam" id="PF22697">
    <property type="entry name" value="SOS1_NGEF_PH"/>
    <property type="match status" value="1"/>
</dbReference>
<keyword evidence="17" id="KW-1185">Reference proteome</keyword>
<reference evidence="16 17" key="1">
    <citation type="submission" date="2024-04" db="EMBL/GenBank/DDBJ databases">
        <authorList>
            <person name="Rising A."/>
            <person name="Reimegard J."/>
            <person name="Sonavane S."/>
            <person name="Akerstrom W."/>
            <person name="Nylinder S."/>
            <person name="Hedman E."/>
            <person name="Kallberg Y."/>
        </authorList>
    </citation>
    <scope>NUCLEOTIDE SEQUENCE [LARGE SCALE GENOMIC DNA]</scope>
</reference>
<evidence type="ECO:0000313" key="17">
    <source>
        <dbReference type="Proteomes" id="UP001497382"/>
    </source>
</evidence>
<evidence type="ECO:0000256" key="9">
    <source>
        <dbReference type="SAM" id="MobiDB-lite"/>
    </source>
</evidence>
<dbReference type="FunFam" id="2.60.40.10:FF:000080">
    <property type="entry name" value="Myosin light chain kinase, smooth muscle"/>
    <property type="match status" value="1"/>
</dbReference>
<feature type="domain" description="Ig-like" evidence="14">
    <location>
        <begin position="3051"/>
        <end position="3144"/>
    </location>
</feature>
<feature type="domain" description="SH3" evidence="10">
    <location>
        <begin position="150"/>
        <end position="213"/>
    </location>
</feature>
<feature type="domain" description="Ig-like" evidence="14">
    <location>
        <begin position="3155"/>
        <end position="3243"/>
    </location>
</feature>
<feature type="domain" description="Ig-like" evidence="14">
    <location>
        <begin position="3250"/>
        <end position="3340"/>
    </location>
</feature>
<dbReference type="GO" id="GO:0031672">
    <property type="term" value="C:A band"/>
    <property type="evidence" value="ECO:0007669"/>
    <property type="project" value="UniProtKB-SubCell"/>
</dbReference>
<dbReference type="GO" id="GO:0009653">
    <property type="term" value="P:anatomical structure morphogenesis"/>
    <property type="evidence" value="ECO:0007669"/>
    <property type="project" value="UniProtKB-ARBA"/>
</dbReference>
<dbReference type="Gene3D" id="3.30.200.20">
    <property type="entry name" value="Phosphorylase Kinase, domain 1"/>
    <property type="match status" value="2"/>
</dbReference>
<feature type="domain" description="Ig-like" evidence="14">
    <location>
        <begin position="2650"/>
        <end position="2739"/>
    </location>
</feature>
<dbReference type="FunFam" id="2.60.40.10:FF:000345">
    <property type="entry name" value="Muscle M-line assembly protein unc-89"/>
    <property type="match status" value="9"/>
</dbReference>
<keyword evidence="3 8" id="KW-0728">SH3 domain</keyword>
<dbReference type="GO" id="GO:0060298">
    <property type="term" value="P:positive regulation of sarcomere organization"/>
    <property type="evidence" value="ECO:0007669"/>
    <property type="project" value="UniProtKB-ARBA"/>
</dbReference>
<dbReference type="FunFam" id="2.60.40.10:FF:000032">
    <property type="entry name" value="palladin isoform X1"/>
    <property type="match status" value="3"/>
</dbReference>
<dbReference type="InterPro" id="IPR003598">
    <property type="entry name" value="Ig_sub2"/>
</dbReference>
<keyword evidence="7" id="KW-0393">Immunoglobulin domain</keyword>
<dbReference type="SMART" id="SM00406">
    <property type="entry name" value="IGv"/>
    <property type="match status" value="4"/>
</dbReference>
<dbReference type="InterPro" id="IPR036116">
    <property type="entry name" value="FN3_sf"/>
</dbReference>
<keyword evidence="5" id="KW-0677">Repeat</keyword>
<feature type="compositionally biased region" description="Polar residues" evidence="9">
    <location>
        <begin position="1"/>
        <end position="12"/>
    </location>
</feature>
<dbReference type="SUPFAM" id="SSF50729">
    <property type="entry name" value="PH domain-like"/>
    <property type="match status" value="1"/>
</dbReference>
<evidence type="ECO:0000259" key="12">
    <source>
        <dbReference type="PROSITE" id="PS50010"/>
    </source>
</evidence>
<dbReference type="SUPFAM" id="SSF48065">
    <property type="entry name" value="DBL homology domain (DH-domain)"/>
    <property type="match status" value="1"/>
</dbReference>
<feature type="domain" description="Ig-like" evidence="14">
    <location>
        <begin position="842"/>
        <end position="902"/>
    </location>
</feature>
<dbReference type="SMART" id="SM00326">
    <property type="entry name" value="SH3"/>
    <property type="match status" value="1"/>
</dbReference>
<dbReference type="InterPro" id="IPR001849">
    <property type="entry name" value="PH_domain"/>
</dbReference>
<dbReference type="PROSITE" id="PS50002">
    <property type="entry name" value="SH3"/>
    <property type="match status" value="1"/>
</dbReference>
<evidence type="ECO:0000256" key="2">
    <source>
        <dbReference type="ARBA" id="ARBA00006692"/>
    </source>
</evidence>
<feature type="domain" description="Ig-like" evidence="14">
    <location>
        <begin position="3681"/>
        <end position="3771"/>
    </location>
</feature>
<dbReference type="PROSITE" id="PS50003">
    <property type="entry name" value="PH_DOMAIN"/>
    <property type="match status" value="1"/>
</dbReference>
<dbReference type="Pfam" id="PF00041">
    <property type="entry name" value="fn3"/>
    <property type="match status" value="1"/>
</dbReference>
<dbReference type="InterPro" id="IPR007110">
    <property type="entry name" value="Ig-like_dom"/>
</dbReference>
<evidence type="ECO:0000259" key="14">
    <source>
        <dbReference type="PROSITE" id="PS50835"/>
    </source>
</evidence>
<dbReference type="GO" id="GO:0004672">
    <property type="term" value="F:protein kinase activity"/>
    <property type="evidence" value="ECO:0007669"/>
    <property type="project" value="InterPro"/>
</dbReference>
<dbReference type="CDD" id="cd00160">
    <property type="entry name" value="RhoGEF"/>
    <property type="match status" value="1"/>
</dbReference>
<feature type="compositionally biased region" description="Low complexity" evidence="9">
    <location>
        <begin position="17"/>
        <end position="28"/>
    </location>
</feature>
<dbReference type="Gene3D" id="1.10.510.10">
    <property type="entry name" value="Transferase(Phosphotransferase) domain 1"/>
    <property type="match status" value="2"/>
</dbReference>
<evidence type="ECO:0000313" key="16">
    <source>
        <dbReference type="EMBL" id="CAL1297365.1"/>
    </source>
</evidence>
<feature type="domain" description="Ig-like" evidence="14">
    <location>
        <begin position="2957"/>
        <end position="3046"/>
    </location>
</feature>
<evidence type="ECO:0000259" key="11">
    <source>
        <dbReference type="PROSITE" id="PS50003"/>
    </source>
</evidence>
<name>A0AAV2BN85_9ARAC</name>
<accession>A0AAV2BN85</accession>
<dbReference type="SMART" id="SM00220">
    <property type="entry name" value="S_TKc"/>
    <property type="match status" value="2"/>
</dbReference>
<feature type="region of interest" description="Disordered" evidence="9">
    <location>
        <begin position="77"/>
        <end position="107"/>
    </location>
</feature>
<feature type="domain" description="Ig-like" evidence="14">
    <location>
        <begin position="618"/>
        <end position="708"/>
    </location>
</feature>
<feature type="domain" description="Ig-like" evidence="14">
    <location>
        <begin position="1976"/>
        <end position="2067"/>
    </location>
</feature>
<dbReference type="PANTHER" id="PTHR47633:SF3">
    <property type="entry name" value="STRIATED MUSCLE PREFERENTIALLY EXPRESSED PROTEIN KINASE"/>
    <property type="match status" value="1"/>
</dbReference>
<dbReference type="InterPro" id="IPR036028">
    <property type="entry name" value="SH3-like_dom_sf"/>
</dbReference>
<dbReference type="GO" id="GO:0030154">
    <property type="term" value="P:cell differentiation"/>
    <property type="evidence" value="ECO:0007669"/>
    <property type="project" value="UniProtKB-ARBA"/>
</dbReference>
<feature type="domain" description="Ig-like" evidence="14">
    <location>
        <begin position="1100"/>
        <end position="1191"/>
    </location>
</feature>
<feature type="domain" description="Ig-like" evidence="14">
    <location>
        <begin position="728"/>
        <end position="812"/>
    </location>
</feature>
<evidence type="ECO:0000256" key="7">
    <source>
        <dbReference type="ARBA" id="ARBA00023319"/>
    </source>
</evidence>
<dbReference type="InterPro" id="IPR035899">
    <property type="entry name" value="DBL_dom_sf"/>
</dbReference>
<dbReference type="FunFam" id="2.60.40.10:FF:000107">
    <property type="entry name" value="Myosin, light chain kinase a"/>
    <property type="match status" value="7"/>
</dbReference>
<feature type="domain" description="PH" evidence="11">
    <location>
        <begin position="421"/>
        <end position="530"/>
    </location>
</feature>
<dbReference type="FunFam" id="2.60.40.10:FF:000425">
    <property type="entry name" value="Myosin light chain kinase"/>
    <property type="match status" value="9"/>
</dbReference>
<dbReference type="Pfam" id="PF00621">
    <property type="entry name" value="RhoGEF"/>
    <property type="match status" value="1"/>
</dbReference>
<feature type="domain" description="Ig-like" evidence="14">
    <location>
        <begin position="2859"/>
        <end position="2948"/>
    </location>
</feature>
<keyword evidence="4" id="KW-0963">Cytoplasm</keyword>
<feature type="domain" description="Fibronectin type-III" evidence="15">
    <location>
        <begin position="3463"/>
        <end position="3561"/>
    </location>
</feature>
<dbReference type="Pfam" id="PF00069">
    <property type="entry name" value="Pkinase"/>
    <property type="match status" value="2"/>
</dbReference>
<dbReference type="SMART" id="SM00409">
    <property type="entry name" value="IG"/>
    <property type="match status" value="32"/>
</dbReference>
<evidence type="ECO:0000259" key="10">
    <source>
        <dbReference type="PROSITE" id="PS50002"/>
    </source>
</evidence>
<dbReference type="CDD" id="cd00063">
    <property type="entry name" value="FN3"/>
    <property type="match status" value="2"/>
</dbReference>
<dbReference type="SMART" id="SM00325">
    <property type="entry name" value="RhoGEF"/>
    <property type="match status" value="1"/>
</dbReference>
<dbReference type="GO" id="GO:0040017">
    <property type="term" value="P:positive regulation of locomotion"/>
    <property type="evidence" value="ECO:0007669"/>
    <property type="project" value="UniProtKB-ARBA"/>
</dbReference>
<proteinExistence type="inferred from homology"/>
<feature type="region of interest" description="Disordered" evidence="9">
    <location>
        <begin position="2628"/>
        <end position="2648"/>
    </location>
</feature>
<dbReference type="InterPro" id="IPR055251">
    <property type="entry name" value="SOS1_NGEF_PH"/>
</dbReference>
<sequence length="4814" mass="535308">MSITSKSMSLTKEMSVEESYSKTSSSVSSSVMSSKLESSSSIMSSTIGDLDSGISSVVSKIDSDILDATKGLSSGLKLSSVEKSSSVMESENNFSSKKLESSSSVDIQESSQLMAMSVSKEEVSMSKSEAISQSKSISKSESVSSEISEEKPSVYVVVMDYTPRGGDPEGLMVTEGQEVEVIDSSRAHKWRVRLRKDGTEGSLPSCYLEKKTTVTPPMSPQLDAKAQATIARREKVLKELVESEEAFARDMQYVVNNYIKEMDNKKMSKELRDYKGVLFSNFEAISEFHNNVLMKGIQYYADDPARLGKTFLRLERDFDMHVAYCRDEPEAQHLLQEGTLKEYFDEFSRKIDDEKTLAEHLKLPIQRINDYQLLLKELIKYTARLREDTTDLEKAHDFMQAIPQRIADLQYINSIQGYKGNIHKLGRILKHDWFEVTDGHNLRRERLLFLFKGRIFITDHKRVGTTRSIYLVKHVIKLPEVEIVDCADDDDLKLRFQSLKSGAAGFPFTIKSKTIEQKEDWLKAIQESSGPHIEDLGDDELDHIEDQSTKIEEFYEKHETKVEVVEDFEAYEEMHTVITESVRSGSLTSLEDFHSALDDEPSLCLTASEQESGGPGRPRFMVPLKAVTCAEGIEAVLECEVCASPDVTVAWLKDNSPLTATQRAILEADGGKHRLLIKKSECADSGLYTIIASNVHGTTSCSAPLTVSSAPDTLPPTTPGGSPISYGPIFREKLRDTELQEGTDFRVCVIVEGEPKSELKFYKNDEEIGITGRIRYHKENDECYELIIDKVEKDDAGKYSCVAKSSAGQNVTACEIAVRSPRVFVKVEDEQDKTSTPDIVDNVQWPKDNIEVESSERFKVAIDESEDTVSLMFQHVTPDDAGMYTCVASTSSGKISCSAELTVQGGLLRDPEAPKLKAQTKTVDVKAGNSALLELTATGFPKPVITWTKDGEELKMGDKYVMLQEDDESFTMAIKDITKEDSGKYCAEAINDMGKDDITYDVRVTSPPKFLKQMKGSNVLIGEDIEFSVEIDGSPEPTIAWSKDGQVLSPSDRVTITSDGKIKKLVIKNAKVEDAGNYSCIIKNENGSQGGYGAVEVNSPAKFVKGLSDTSVSSGQNADFSIIVAGNPTPSLKWLKDGKEVKIDDSHIVQRKKGDTSYTLTIKETTTEDVGEYSCEIVNEYGKDTSKGSLNIKEKLGFKKGLKDVEISEGEDIELKVNISGTPKPTVKWSKDGSDLTIDGEHVELRKEEADDSLTVIVHKCTTEDSGTYKCTITNSEGSETTKSEVKVKEDTKAPTFTKQLKDMTITEGETVEFSVKFSGKPKVKWTKGDAELKIDSKHFEYKKEEADDSLTIILHDAKPEDSGKYSCIITNSVGSATTISNVTVSAEEKVPTFQKGLKDQTIKEDETISFNVKFAGKPKPTAKWDKDGAELTIDNKHFELRREEADDSLTLVLNKATKEDAGKYTCTISNSVGSEKTSSKLEVKAEEQAPTFQKGLKDQIVKEEETVNFNVKFTGKPKPTVKWDKDGAQLTIDNKHIELRYEEAEDSLTLVLNKATKDDAGKYTCTISNSAGSEKTTSKLEVTETEKAPKVIKKLKNITTVEEETIELTVEYEGVPKPETKWKKDGKDIVIDDDHYELKKEDKSETLTVNDVTKEDAGDYSCTITNSTGSETTASEVTVKEETSSPKFTKGLKDQSVKEEQTVKYTVKFTGKPKPTVKWAKEDAELTIDGEHVKLIEEADDSLTVVIKDTKIKDSGKYSCTITNSEGSETTTSKLTVSESTSSPEFTQKLKDKDVKEGCDVEFTVKFTGKPKPTAKWTFDSAELTIDNKHTELKTEEDGASLTLIIHGTTKDDVGKYSCTISNSFGSQTSSGKLTVSVAPQFVKGLENVEAEEGEPLRLNVKFDGQPEPKVVWKKDGKVVEIDGKNVKTSIESDDSETLLIDKLKKEDVGKYTCEITNPHGSDTTSGNVTVTGKPVIKKPLEDREITEGDTNVELVVEAKGTPTPDVKWSLNGKELLEGDSYSISSDAGKGIYKLVLKKVTSETSGEVKFEASNPSGKADCKGKLTLLKKPSFLKDLVDISLLDGDTLTLETSIVGFPVPTVKWYKGKKELSSEVVTIKSDGSNHSLVIEETAIEDSGTYICKAKNKVGEATQQATVTVKSRKDTQAPMFITHLYDQTIVVDDAGRLEAKITGKPAPEVTWYRGDEELKGNERTIIKSDAESNTYTLTLKDLKIEDTAKYVCKAVNKYGEAHEAAQITIKEPMAPKIEELEDLEVRYGAPARLKAKITGFPKPDVKWLKGENPIKSNDQFEISAHPESKNYALSIKIVKVDEIGCYKCIASNQAGEASAECTLSIKGQLPVFVRDPKDQSLDIGEPFKFEVEVHGFPEPEITWLKDNKPVETNSHLKISRNGDVYILQGTVKAIEDAGVFTCKAVNKAGEDTRKATLKISDFAPKITEKLPPSVDLTEGEPLKLKAKISGKPVPEIKWVKDGKPLRQSSRTNMSVSPDGTAELSIADMTHDDAGVYKIVATNDKGQTASESSVGVAFRPKTTKPFVGQLHPLDAVVGKPIVLEAKVTGNPQPKIEWFKNDNKLESGPHVNLSEGENKAVLTIEKAELNDAGEYKLTATNELGEDSSSSPVKVSEPGKKPSIVKELKAGKVLEGEEAKLQVVVSGQPMPTIAWMHNGKNVLEGQHSTASIDENGVATLTIHEVKCEDGGLYTVIATNKHGKASSEAPIIVTPLVKIGAEKKPTKVFEFLQALMPKLVPEGKPCILEAKVTTDPMPVSVKWTKDGKEIPPSERYQISEEESGYLKLIVSQMTPADRGKYAVIVSDGETEIRSEAMVNMMPSMPGMSGNKPIFLKGLEPLKVAEGGTITLKAELPPDSGCTIKWMKDGDDVVKNDRTQILEQPNGLIALVIEAAMPEDSGKYIVIATNDEGKTRSSANVAVVGDGFRLPEIVESLKPASFVQGEPGKLTAKIDGEPKPEVKWLRDGVQIEPSDRIKMRQDPDGTVTLDIEKVQPEDAGKYTLLISNIGGEMRSSANVEVIQSPLFVKPLEPVTGVMECPAKLECKVAGDPIPDIKWTKDGNEVSDDDPNIRKRQLPSGDVALVFDKCKPENAGDYTCTATNKHGEKACSAPLKVISKDIEGQQKSSPSFVSPLSDLKVQEGDTFKLEATVSGNPIPEVRWLLDDQPISISDTTLPTFDGKKATLKVYRCNPRHEGVYECKASNNQGDASSKGKVSVQPHTPPRFIERLSDMQCLASQPMKLVCRVEGVPDPQVDWYFNRSKLDSGIKYSILREGDKCILTVPHPRPADSGIYECRARNEVGKDSCSANIAVSGADTEGEPAMFLKKLKDTSVLNGMPAKLTACICGTPKPEVKWFKEGTQLSKDNRLILEDDRNGVIRLIISGAQKADAGTYRVSIANKFGSDTCTATLDIEGEDKRKPDIAKRETPRPVISTGPPSPLPHAPYIFKMTDDTASLGWRPAIPLHPQVPYTYLLEFCRIPDGQWSTYKRGIKDSSCDVRDLVPGVDYMFRVRVENRYGASDPSPYITAYRSRLHRALTPADFEPKDYDLEHLKFDKYAAAPRFLRTEEDCTYAIRGHPARVEFWVYGCPQPKLTWSFNNEPVEPGKYDFLEDRNGQVILFITRMGDNDVGTYTCKAVNEHGEAQRKIKLLIADPPVFTKRLEPQTIMIRKGGEFRCRAIGVPYPKIKWFKDWHPLAESSRIHIKWEEPDTCILSFSDSILKDGGLYTCTATNVGGTATTSAMLSVEECENEYHILTYQRPPFSKPNERPFEDFYDIGDEVGRGTQGITYHVVERKTGRSLAAKVMHGADKLMDFMTAEMDIMNQLCHPRLVRLWDAHQTKSSLTLATDLCGGGELLPNIIHREKLTESIVAHYIKQVLEGLQHMHEKNIAHLGLTIGDILLTRLNCDNIKIADFGLATRLYSGREFIQEYGHPEFVAPEIANKQPVSLAADMWSVGIIAYILLTGESPFLKENDRETLKEVQKGQPNFFHDNFAVLSDEARDFVTQLLQFDPSKRLDVRAALKHKWLDLDCVPDKCDELEIFDNLKNYHKRWRSWYSNASCRWFFRRRTLESCFTHPSRMIYPPDEVYTPPSTPDRELDRSRVKPAAFDDITYRQRIEREAIDPRSESHYQNGPDTFLLPLRDPDFPVRIRRYLKVGANRSPLLANHLKDKHWGYSDVAVKERRKFVDVMDEEIDDEKKGVSRSANLRLRHEVGTPGSGYEHIENRAQKKKRGFRGTAGTAPFFREKIKNAVVRENEDAEFHCRVTASPDAQVSWFRNDGILIESSRIIINKWSDGRCSLTLRPAKAYDVGAYKCVARNAHGVSVSRARLNLGSVSAKPEPPKADKVSDSEIFLTWLPPKFDGFSPTFGYALECKEEGSETWTKLANNIAHEFYLVRNLKPETTYYFHICAVNKFGWSEFSDASEPIMTLAESAPKIELGRAEKFQQDQTDSGQELILDSLEQIKLDYAREDEPVTLEEAEPTDVYNYISEVAKGRFSLVMKVWHKKVNGSFVAKALDLTGAAGAAAHKEFDIYRSLQHEKIANLHSASISKNSMFFVMEKLSGIDVISYLSMRPLYTEEVVSQIIHQVIDALEYLHFRGICYFELQPDNVVMEDRHHHNIKLVDFGSAQYVPEEGAKVQVHGNPEYLAPEALKGEDVHTPADIWGVGVLAYILLSGVSPFAGDNDKETKDNVLYVRYHFDHLYKEVSPEATHFLMQLFKRTPQKRPTAEECLENKWLLPNEFMIKKREHAVFLSHHLKEFSEQFHSLKSKSTPAHLLNIFGKPETR</sequence>
<evidence type="ECO:0000256" key="6">
    <source>
        <dbReference type="ARBA" id="ARBA00023157"/>
    </source>
</evidence>
<feature type="domain" description="Ig-like" evidence="14">
    <location>
        <begin position="3348"/>
        <end position="3438"/>
    </location>
</feature>
<feature type="domain" description="DH" evidence="12">
    <location>
        <begin position="232"/>
        <end position="409"/>
    </location>
</feature>
<dbReference type="GO" id="GO:0005524">
    <property type="term" value="F:ATP binding"/>
    <property type="evidence" value="ECO:0007669"/>
    <property type="project" value="InterPro"/>
</dbReference>
<feature type="domain" description="Ig-like" evidence="14">
    <location>
        <begin position="3588"/>
        <end position="3675"/>
    </location>
</feature>
<dbReference type="PROSITE" id="PS50011">
    <property type="entry name" value="PROTEIN_KINASE_DOM"/>
    <property type="match status" value="2"/>
</dbReference>
<dbReference type="SMART" id="SM00408">
    <property type="entry name" value="IGc2"/>
    <property type="match status" value="32"/>
</dbReference>
<feature type="domain" description="Ig-like" evidence="14">
    <location>
        <begin position="1785"/>
        <end position="1876"/>
    </location>
</feature>
<feature type="domain" description="Ig-like" evidence="14">
    <location>
        <begin position="1590"/>
        <end position="1679"/>
    </location>
</feature>
<dbReference type="Gene3D" id="2.60.40.10">
    <property type="entry name" value="Immunoglobulins"/>
    <property type="match status" value="34"/>
</dbReference>
<dbReference type="EMBL" id="CAXIEN010000421">
    <property type="protein sequence ID" value="CAL1297365.1"/>
    <property type="molecule type" value="Genomic_DNA"/>
</dbReference>
<evidence type="ECO:0000256" key="8">
    <source>
        <dbReference type="PROSITE-ProRule" id="PRU00192"/>
    </source>
</evidence>
<dbReference type="FunFam" id="1.20.900.10:FF:000033">
    <property type="entry name" value="Muscle M-line assembly protein unc-89-like Protein"/>
    <property type="match status" value="1"/>
</dbReference>
<evidence type="ECO:0000256" key="3">
    <source>
        <dbReference type="ARBA" id="ARBA00022443"/>
    </source>
</evidence>